<evidence type="ECO:0000313" key="2">
    <source>
        <dbReference type="Proteomes" id="UP000219338"/>
    </source>
</evidence>
<proteinExistence type="predicted"/>
<dbReference type="OrthoDB" id="3031000at2759"/>
<sequence>MKQPLPKVVDNPFAYVQHDNEMDEDWFDGWGIERGHVRGFNVGSAEGHRRRGELVVEAADGIAHTFKIRITHRFPIPEDTYTLLGGDPYWSCQWAIGRRLPDQRFEKVSVIAMDNLVEARRLDHLSLAARSCNVLI</sequence>
<dbReference type="AlphaFoldDB" id="A0A284RJN5"/>
<keyword evidence="2" id="KW-1185">Reference proteome</keyword>
<accession>A0A284RJN5</accession>
<evidence type="ECO:0000313" key="1">
    <source>
        <dbReference type="EMBL" id="SJL08952.1"/>
    </source>
</evidence>
<name>A0A284RJN5_ARMOS</name>
<organism evidence="1 2">
    <name type="scientific">Armillaria ostoyae</name>
    <name type="common">Armillaria root rot fungus</name>
    <dbReference type="NCBI Taxonomy" id="47428"/>
    <lineage>
        <taxon>Eukaryota</taxon>
        <taxon>Fungi</taxon>
        <taxon>Dikarya</taxon>
        <taxon>Basidiomycota</taxon>
        <taxon>Agaricomycotina</taxon>
        <taxon>Agaricomycetes</taxon>
        <taxon>Agaricomycetidae</taxon>
        <taxon>Agaricales</taxon>
        <taxon>Marasmiineae</taxon>
        <taxon>Physalacriaceae</taxon>
        <taxon>Armillaria</taxon>
    </lineage>
</organism>
<protein>
    <submittedName>
        <fullName evidence="1">Uncharacterized protein</fullName>
    </submittedName>
</protein>
<gene>
    <name evidence="1" type="ORF">ARMOST_12327</name>
</gene>
<reference evidence="2" key="1">
    <citation type="journal article" date="2017" name="Nat. Ecol. Evol.">
        <title>Genome expansion and lineage-specific genetic innovations in the forest pathogenic fungi Armillaria.</title>
        <authorList>
            <person name="Sipos G."/>
            <person name="Prasanna A.N."/>
            <person name="Walter M.C."/>
            <person name="O'Connor E."/>
            <person name="Balint B."/>
            <person name="Krizsan K."/>
            <person name="Kiss B."/>
            <person name="Hess J."/>
            <person name="Varga T."/>
            <person name="Slot J."/>
            <person name="Riley R."/>
            <person name="Boka B."/>
            <person name="Rigling D."/>
            <person name="Barry K."/>
            <person name="Lee J."/>
            <person name="Mihaltcheva S."/>
            <person name="LaButti K."/>
            <person name="Lipzen A."/>
            <person name="Waldron R."/>
            <person name="Moloney N.M."/>
            <person name="Sperisen C."/>
            <person name="Kredics L."/>
            <person name="Vagvoelgyi C."/>
            <person name="Patrignani A."/>
            <person name="Fitzpatrick D."/>
            <person name="Nagy I."/>
            <person name="Doyle S."/>
            <person name="Anderson J.B."/>
            <person name="Grigoriev I.V."/>
            <person name="Gueldener U."/>
            <person name="Muensterkoetter M."/>
            <person name="Nagy L.G."/>
        </authorList>
    </citation>
    <scope>NUCLEOTIDE SEQUENCE [LARGE SCALE GENOMIC DNA]</scope>
    <source>
        <strain evidence="2">C18/9</strain>
    </source>
</reference>
<dbReference type="Proteomes" id="UP000219338">
    <property type="component" value="Unassembled WGS sequence"/>
</dbReference>
<dbReference type="EMBL" id="FUEG01000010">
    <property type="protein sequence ID" value="SJL08952.1"/>
    <property type="molecule type" value="Genomic_DNA"/>
</dbReference>
<dbReference type="OMA" id="RITHRFP"/>